<reference evidence="1 2" key="1">
    <citation type="submission" date="2020-08" db="EMBL/GenBank/DDBJ databases">
        <title>Genomic Encyclopedia of Type Strains, Phase IV (KMG-V): Genome sequencing to study the core and pangenomes of soil and plant-associated prokaryotes.</title>
        <authorList>
            <person name="Whitman W."/>
        </authorList>
    </citation>
    <scope>NUCLEOTIDE SEQUENCE [LARGE SCALE GENOMIC DNA]</scope>
    <source>
        <strain evidence="1 2">MP601</strain>
    </source>
</reference>
<dbReference type="InterPro" id="IPR032710">
    <property type="entry name" value="NTF2-like_dom_sf"/>
</dbReference>
<sequence length="125" mass="14174">MKNITDKISRYLSAWNEKTTESVKAAFLECCAPEITFTDREVSTYTDDPDRLIKGIDELTDLVIASVAKIPSYTFSILTTPQYFDGHGLYSWGLQIPGQEVKVGWDYFQYNAENMITSIVGFLPE</sequence>
<evidence type="ECO:0000313" key="1">
    <source>
        <dbReference type="EMBL" id="MBB6130817.1"/>
    </source>
</evidence>
<accession>A0A841JIP8</accession>
<protein>
    <recommendedName>
        <fullName evidence="3">SnoaL-like domain-containing protein</fullName>
    </recommendedName>
</protein>
<evidence type="ECO:0008006" key="3">
    <source>
        <dbReference type="Google" id="ProtNLM"/>
    </source>
</evidence>
<dbReference type="Gene3D" id="3.10.450.50">
    <property type="match status" value="1"/>
</dbReference>
<dbReference type="Proteomes" id="UP000548326">
    <property type="component" value="Unassembled WGS sequence"/>
</dbReference>
<gene>
    <name evidence="1" type="ORF">HDF22_004962</name>
</gene>
<name>A0A841JIP8_9SPHI</name>
<dbReference type="EMBL" id="JACHCA010000017">
    <property type="protein sequence ID" value="MBB6130817.1"/>
    <property type="molecule type" value="Genomic_DNA"/>
</dbReference>
<organism evidence="1 2">
    <name type="scientific">Mucilaginibacter lappiensis</name>
    <dbReference type="NCBI Taxonomy" id="354630"/>
    <lineage>
        <taxon>Bacteria</taxon>
        <taxon>Pseudomonadati</taxon>
        <taxon>Bacteroidota</taxon>
        <taxon>Sphingobacteriia</taxon>
        <taxon>Sphingobacteriales</taxon>
        <taxon>Sphingobacteriaceae</taxon>
        <taxon>Mucilaginibacter</taxon>
    </lineage>
</organism>
<dbReference type="RefSeq" id="WP_183589494.1">
    <property type="nucleotide sequence ID" value="NZ_JACHCA010000017.1"/>
</dbReference>
<evidence type="ECO:0000313" key="2">
    <source>
        <dbReference type="Proteomes" id="UP000548326"/>
    </source>
</evidence>
<dbReference type="SUPFAM" id="SSF54427">
    <property type="entry name" value="NTF2-like"/>
    <property type="match status" value="1"/>
</dbReference>
<proteinExistence type="predicted"/>
<comment type="caution">
    <text evidence="1">The sequence shown here is derived from an EMBL/GenBank/DDBJ whole genome shotgun (WGS) entry which is preliminary data.</text>
</comment>
<dbReference type="AlphaFoldDB" id="A0A841JIP8"/>